<dbReference type="Pfam" id="PF13545">
    <property type="entry name" value="HTH_Crp_2"/>
    <property type="match status" value="1"/>
</dbReference>
<feature type="domain" description="HTH crp-type" evidence="5">
    <location>
        <begin position="140"/>
        <end position="214"/>
    </location>
</feature>
<keyword evidence="2" id="KW-0238">DNA-binding</keyword>
<evidence type="ECO:0000259" key="5">
    <source>
        <dbReference type="PROSITE" id="PS51063"/>
    </source>
</evidence>
<gene>
    <name evidence="6" type="ORF">E5988_06190</name>
</gene>
<dbReference type="CDD" id="cd00038">
    <property type="entry name" value="CAP_ED"/>
    <property type="match status" value="1"/>
</dbReference>
<dbReference type="SUPFAM" id="SSF51206">
    <property type="entry name" value="cAMP-binding domain-like"/>
    <property type="match status" value="1"/>
</dbReference>
<dbReference type="Pfam" id="PF00027">
    <property type="entry name" value="cNMP_binding"/>
    <property type="match status" value="1"/>
</dbReference>
<evidence type="ECO:0000313" key="7">
    <source>
        <dbReference type="Proteomes" id="UP000308038"/>
    </source>
</evidence>
<dbReference type="InterPro" id="IPR014710">
    <property type="entry name" value="RmlC-like_jellyroll"/>
</dbReference>
<dbReference type="InterPro" id="IPR000595">
    <property type="entry name" value="cNMP-bd_dom"/>
</dbReference>
<comment type="caution">
    <text evidence="6">The sequence shown here is derived from an EMBL/GenBank/DDBJ whole genome shotgun (WGS) entry which is preliminary data.</text>
</comment>
<name>A0ABY2QKW9_9SPHN</name>
<organism evidence="6 7">
    <name type="scientific">Sphingomonas olei</name>
    <dbReference type="NCBI Taxonomy" id="1886787"/>
    <lineage>
        <taxon>Bacteria</taxon>
        <taxon>Pseudomonadati</taxon>
        <taxon>Pseudomonadota</taxon>
        <taxon>Alphaproteobacteria</taxon>
        <taxon>Sphingomonadales</taxon>
        <taxon>Sphingomonadaceae</taxon>
        <taxon>Sphingomonas</taxon>
    </lineage>
</organism>
<evidence type="ECO:0000259" key="4">
    <source>
        <dbReference type="PROSITE" id="PS50042"/>
    </source>
</evidence>
<feature type="domain" description="Cyclic nucleotide-binding" evidence="4">
    <location>
        <begin position="8"/>
        <end position="82"/>
    </location>
</feature>
<keyword evidence="7" id="KW-1185">Reference proteome</keyword>
<dbReference type="PROSITE" id="PS50042">
    <property type="entry name" value="CNMP_BINDING_3"/>
    <property type="match status" value="1"/>
</dbReference>
<dbReference type="Gene3D" id="2.60.120.10">
    <property type="entry name" value="Jelly Rolls"/>
    <property type="match status" value="1"/>
</dbReference>
<dbReference type="Gene3D" id="1.10.10.10">
    <property type="entry name" value="Winged helix-like DNA-binding domain superfamily/Winged helix DNA-binding domain"/>
    <property type="match status" value="1"/>
</dbReference>
<evidence type="ECO:0000256" key="2">
    <source>
        <dbReference type="ARBA" id="ARBA00023125"/>
    </source>
</evidence>
<reference evidence="6 7" key="1">
    <citation type="submission" date="2019-04" db="EMBL/GenBank/DDBJ databases">
        <title>Microbes associate with the intestines of laboratory mice.</title>
        <authorList>
            <person name="Navarre W."/>
            <person name="Wong E."/>
            <person name="Huang K.C."/>
            <person name="Tropini C."/>
            <person name="Ng K."/>
            <person name="Yu B."/>
        </authorList>
    </citation>
    <scope>NUCLEOTIDE SEQUENCE [LARGE SCALE GENOMIC DNA]</scope>
    <source>
        <strain evidence="6 7">NM83_B4-11</strain>
    </source>
</reference>
<evidence type="ECO:0000313" key="6">
    <source>
        <dbReference type="EMBL" id="THG40418.1"/>
    </source>
</evidence>
<sequence length="231" mass="25753">MLIRRMRLLSELTPDEVAAVQAIHVDTVFTRLGRAIFKEGAASNRLYVVLDGWAAKAALRVNGSRRITSILLRGDFCGVHAISGSKFEHDLIALTDCKIGWISGEVMADLAARYPGINTALWRASLVEAATLRKWLLTSDDAYHAVAHLLCELITRGREIGLATNNNMSLPITQEQIGDALSLTSVHVNRIVRRMRQEGLIAITNKTLWIMDEEELQRAGQFDPSYLCPWE</sequence>
<keyword evidence="1" id="KW-0805">Transcription regulation</keyword>
<proteinExistence type="predicted"/>
<keyword evidence="3" id="KW-0804">Transcription</keyword>
<evidence type="ECO:0000256" key="1">
    <source>
        <dbReference type="ARBA" id="ARBA00023015"/>
    </source>
</evidence>
<dbReference type="PROSITE" id="PS51063">
    <property type="entry name" value="HTH_CRP_2"/>
    <property type="match status" value="1"/>
</dbReference>
<dbReference type="InterPro" id="IPR036388">
    <property type="entry name" value="WH-like_DNA-bd_sf"/>
</dbReference>
<dbReference type="Proteomes" id="UP000308038">
    <property type="component" value="Unassembled WGS sequence"/>
</dbReference>
<dbReference type="PANTHER" id="PTHR24567:SF26">
    <property type="entry name" value="REGULATORY PROTEIN YEIL"/>
    <property type="match status" value="1"/>
</dbReference>
<accession>A0ABY2QKW9</accession>
<dbReference type="InterPro" id="IPR018490">
    <property type="entry name" value="cNMP-bd_dom_sf"/>
</dbReference>
<dbReference type="PANTHER" id="PTHR24567">
    <property type="entry name" value="CRP FAMILY TRANSCRIPTIONAL REGULATORY PROTEIN"/>
    <property type="match status" value="1"/>
</dbReference>
<dbReference type="SUPFAM" id="SSF46785">
    <property type="entry name" value="Winged helix' DNA-binding domain"/>
    <property type="match status" value="1"/>
</dbReference>
<evidence type="ECO:0000256" key="3">
    <source>
        <dbReference type="ARBA" id="ARBA00023163"/>
    </source>
</evidence>
<dbReference type="SMART" id="SM00100">
    <property type="entry name" value="cNMP"/>
    <property type="match status" value="1"/>
</dbReference>
<dbReference type="SMART" id="SM00419">
    <property type="entry name" value="HTH_CRP"/>
    <property type="match status" value="1"/>
</dbReference>
<protein>
    <submittedName>
        <fullName evidence="6">Crp/Fnr family transcriptional regulator</fullName>
    </submittedName>
</protein>
<dbReference type="InterPro" id="IPR036390">
    <property type="entry name" value="WH_DNA-bd_sf"/>
</dbReference>
<dbReference type="InterPro" id="IPR012318">
    <property type="entry name" value="HTH_CRP"/>
</dbReference>
<dbReference type="InterPro" id="IPR050397">
    <property type="entry name" value="Env_Response_Regulators"/>
</dbReference>
<dbReference type="EMBL" id="SSTI01000004">
    <property type="protein sequence ID" value="THG40418.1"/>
    <property type="molecule type" value="Genomic_DNA"/>
</dbReference>